<evidence type="ECO:0000256" key="6">
    <source>
        <dbReference type="ARBA" id="ARBA00023014"/>
    </source>
</evidence>
<evidence type="ECO:0000256" key="2">
    <source>
        <dbReference type="ARBA" id="ARBA00013529"/>
    </source>
</evidence>
<keyword evidence="5" id="KW-0408">Iron</keyword>
<keyword evidence="6" id="KW-0411">Iron-sulfur</keyword>
<dbReference type="GO" id="GO:0046872">
    <property type="term" value="F:metal ion binding"/>
    <property type="evidence" value="ECO:0007669"/>
    <property type="project" value="UniProtKB-KW"/>
</dbReference>
<keyword evidence="3" id="KW-0004">4Fe-4S</keyword>
<dbReference type="AlphaFoldDB" id="A0A4Q1RIM6"/>
<evidence type="ECO:0000313" key="8">
    <source>
        <dbReference type="EMBL" id="RXS75567.1"/>
    </source>
</evidence>
<sequence length="378" mass="42327">MKSEVVILSCESYEEELVYSTLKKGIALLGGWETFLKKEEKILLKPNLVRKTEVERAVITHPAVVKGIVRLLKEEGYVHLSCGDSCGVGSAKKVMEGTGMDQMLEDYGVTIVDFNEGSTVSYPQGHTAKEFFLAKPVQETDALINLCKMKTHALERVTGGVKNLYGCISGLHKAKGHTQYTNADIFARQLIDLNQLIAPRFCVMDGIVAMDGNGPTSGDPVKMNVLLLGNDPVAIDSVYCHLVHLDPQMVPTNVHGETMGLGTWREENIRLLSEDGEITMQEAVERFGNPDFNVDRKKQRSNLWNRFNNGFLRYFQKKPYIVTDKCKKCGVCVEACPVEGKALQFKNGRKQPPVYNYHKCIRCFCCQEMCPHKAIQVK</sequence>
<name>A0A4Q1RIM6_9FIRM</name>
<dbReference type="Pfam" id="PF04015">
    <property type="entry name" value="DUF362"/>
    <property type="match status" value="1"/>
</dbReference>
<accession>A0A4Q1RIM6</accession>
<protein>
    <recommendedName>
        <fullName evidence="2">Ferredoxin</fullName>
    </recommendedName>
</protein>
<dbReference type="InterPro" id="IPR017900">
    <property type="entry name" value="4Fe4S_Fe_S_CS"/>
</dbReference>
<dbReference type="PANTHER" id="PTHR24960:SF76">
    <property type="entry name" value="4FE-4S FERREDOXIN-TYPE DOMAIN-CONTAINING PROTEIN"/>
    <property type="match status" value="1"/>
</dbReference>
<evidence type="ECO:0000259" key="7">
    <source>
        <dbReference type="PROSITE" id="PS51379"/>
    </source>
</evidence>
<comment type="function">
    <text evidence="1">Ferredoxins are iron-sulfur proteins that transfer electrons in a wide variety of metabolic reactions.</text>
</comment>
<feature type="domain" description="4Fe-4S ferredoxin-type" evidence="7">
    <location>
        <begin position="351"/>
        <end position="378"/>
    </location>
</feature>
<evidence type="ECO:0000256" key="5">
    <source>
        <dbReference type="ARBA" id="ARBA00023004"/>
    </source>
</evidence>
<dbReference type="Proteomes" id="UP000290106">
    <property type="component" value="Unassembled WGS sequence"/>
</dbReference>
<evidence type="ECO:0000256" key="3">
    <source>
        <dbReference type="ARBA" id="ARBA00022485"/>
    </source>
</evidence>
<feature type="domain" description="4Fe-4S ferredoxin-type" evidence="7">
    <location>
        <begin position="317"/>
        <end position="348"/>
    </location>
</feature>
<evidence type="ECO:0000313" key="9">
    <source>
        <dbReference type="Proteomes" id="UP000290106"/>
    </source>
</evidence>
<dbReference type="InterPro" id="IPR050157">
    <property type="entry name" value="PSI_iron-sulfur_center"/>
</dbReference>
<evidence type="ECO:0000256" key="1">
    <source>
        <dbReference type="ARBA" id="ARBA00003532"/>
    </source>
</evidence>
<proteinExistence type="predicted"/>
<dbReference type="InterPro" id="IPR017896">
    <property type="entry name" value="4Fe4S_Fe-S-bd"/>
</dbReference>
<keyword evidence="9" id="KW-1185">Reference proteome</keyword>
<dbReference type="InterPro" id="IPR007160">
    <property type="entry name" value="DUF362"/>
</dbReference>
<dbReference type="Pfam" id="PF13237">
    <property type="entry name" value="Fer4_10"/>
    <property type="match status" value="1"/>
</dbReference>
<reference evidence="8 9" key="1">
    <citation type="submission" date="2019-01" db="EMBL/GenBank/DDBJ databases">
        <title>Blautia sp. nov. KGMB01111 isolated human feces.</title>
        <authorList>
            <person name="Park J.-E."/>
            <person name="Kim J.-S."/>
            <person name="Park S.-H."/>
        </authorList>
    </citation>
    <scope>NUCLEOTIDE SEQUENCE [LARGE SCALE GENOMIC DNA]</scope>
    <source>
        <strain evidence="8 9">KGMB01111</strain>
    </source>
</reference>
<dbReference type="SUPFAM" id="SSF54862">
    <property type="entry name" value="4Fe-4S ferredoxins"/>
    <property type="match status" value="1"/>
</dbReference>
<organism evidence="8 9">
    <name type="scientific">Blautia faecicola</name>
    <dbReference type="NCBI Taxonomy" id="2509240"/>
    <lineage>
        <taxon>Bacteria</taxon>
        <taxon>Bacillati</taxon>
        <taxon>Bacillota</taxon>
        <taxon>Clostridia</taxon>
        <taxon>Lachnospirales</taxon>
        <taxon>Lachnospiraceae</taxon>
        <taxon>Blautia</taxon>
    </lineage>
</organism>
<dbReference type="OrthoDB" id="9807879at2"/>
<dbReference type="RefSeq" id="WP_129257985.1">
    <property type="nucleotide sequence ID" value="NZ_SDKC01000001.1"/>
</dbReference>
<dbReference type="PROSITE" id="PS51379">
    <property type="entry name" value="4FE4S_FER_2"/>
    <property type="match status" value="2"/>
</dbReference>
<evidence type="ECO:0000256" key="4">
    <source>
        <dbReference type="ARBA" id="ARBA00022723"/>
    </source>
</evidence>
<dbReference type="PROSITE" id="PS00198">
    <property type="entry name" value="4FE4S_FER_1"/>
    <property type="match status" value="2"/>
</dbReference>
<keyword evidence="4" id="KW-0479">Metal-binding</keyword>
<gene>
    <name evidence="8" type="ORF">ETP43_10300</name>
</gene>
<dbReference type="EMBL" id="SDKC01000001">
    <property type="protein sequence ID" value="RXS75567.1"/>
    <property type="molecule type" value="Genomic_DNA"/>
</dbReference>
<dbReference type="PANTHER" id="PTHR24960">
    <property type="entry name" value="PHOTOSYSTEM I IRON-SULFUR CENTER-RELATED"/>
    <property type="match status" value="1"/>
</dbReference>
<dbReference type="GO" id="GO:0051539">
    <property type="term" value="F:4 iron, 4 sulfur cluster binding"/>
    <property type="evidence" value="ECO:0007669"/>
    <property type="project" value="UniProtKB-KW"/>
</dbReference>
<comment type="caution">
    <text evidence="8">The sequence shown here is derived from an EMBL/GenBank/DDBJ whole genome shotgun (WGS) entry which is preliminary data.</text>
</comment>
<dbReference type="Gene3D" id="3.30.70.20">
    <property type="match status" value="1"/>
</dbReference>